<name>A0A9D4CH93_DREPO</name>
<proteinExistence type="predicted"/>
<reference evidence="1" key="2">
    <citation type="submission" date="2020-11" db="EMBL/GenBank/DDBJ databases">
        <authorList>
            <person name="McCartney M.A."/>
            <person name="Auch B."/>
            <person name="Kono T."/>
            <person name="Mallez S."/>
            <person name="Becker A."/>
            <person name="Gohl D.M."/>
            <person name="Silverstein K.A.T."/>
            <person name="Koren S."/>
            <person name="Bechman K.B."/>
            <person name="Herman A."/>
            <person name="Abrahante J.E."/>
            <person name="Garbe J."/>
        </authorList>
    </citation>
    <scope>NUCLEOTIDE SEQUENCE</scope>
    <source>
        <strain evidence="1">Duluth1</strain>
        <tissue evidence="1">Whole animal</tissue>
    </source>
</reference>
<protein>
    <submittedName>
        <fullName evidence="1">Uncharacterized protein</fullName>
    </submittedName>
</protein>
<evidence type="ECO:0000313" key="1">
    <source>
        <dbReference type="EMBL" id="KAH3724493.1"/>
    </source>
</evidence>
<keyword evidence="2" id="KW-1185">Reference proteome</keyword>
<dbReference type="AlphaFoldDB" id="A0A9D4CH93"/>
<organism evidence="1 2">
    <name type="scientific">Dreissena polymorpha</name>
    <name type="common">Zebra mussel</name>
    <name type="synonym">Mytilus polymorpha</name>
    <dbReference type="NCBI Taxonomy" id="45954"/>
    <lineage>
        <taxon>Eukaryota</taxon>
        <taxon>Metazoa</taxon>
        <taxon>Spiralia</taxon>
        <taxon>Lophotrochozoa</taxon>
        <taxon>Mollusca</taxon>
        <taxon>Bivalvia</taxon>
        <taxon>Autobranchia</taxon>
        <taxon>Heteroconchia</taxon>
        <taxon>Euheterodonta</taxon>
        <taxon>Imparidentia</taxon>
        <taxon>Neoheterodontei</taxon>
        <taxon>Myida</taxon>
        <taxon>Dreissenoidea</taxon>
        <taxon>Dreissenidae</taxon>
        <taxon>Dreissena</taxon>
    </lineage>
</organism>
<comment type="caution">
    <text evidence="1">The sequence shown here is derived from an EMBL/GenBank/DDBJ whole genome shotgun (WGS) entry which is preliminary data.</text>
</comment>
<accession>A0A9D4CH93</accession>
<gene>
    <name evidence="1" type="ORF">DPMN_050310</name>
</gene>
<evidence type="ECO:0000313" key="2">
    <source>
        <dbReference type="Proteomes" id="UP000828390"/>
    </source>
</evidence>
<sequence>MDSSPSTSSHSTIKMVAKLPASGQLQFRTISSLLRCGLTLTAEIYLMVDCGSTF</sequence>
<reference evidence="1" key="1">
    <citation type="journal article" date="2019" name="bioRxiv">
        <title>The Genome of the Zebra Mussel, Dreissena polymorpha: A Resource for Invasive Species Research.</title>
        <authorList>
            <person name="McCartney M.A."/>
            <person name="Auch B."/>
            <person name="Kono T."/>
            <person name="Mallez S."/>
            <person name="Zhang Y."/>
            <person name="Obille A."/>
            <person name="Becker A."/>
            <person name="Abrahante J.E."/>
            <person name="Garbe J."/>
            <person name="Badalamenti J.P."/>
            <person name="Herman A."/>
            <person name="Mangelson H."/>
            <person name="Liachko I."/>
            <person name="Sullivan S."/>
            <person name="Sone E.D."/>
            <person name="Koren S."/>
            <person name="Silverstein K.A.T."/>
            <person name="Beckman K.B."/>
            <person name="Gohl D.M."/>
        </authorList>
    </citation>
    <scope>NUCLEOTIDE SEQUENCE</scope>
    <source>
        <strain evidence="1">Duluth1</strain>
        <tissue evidence="1">Whole animal</tissue>
    </source>
</reference>
<dbReference type="Proteomes" id="UP000828390">
    <property type="component" value="Unassembled WGS sequence"/>
</dbReference>
<dbReference type="EMBL" id="JAIWYP010000012">
    <property type="protein sequence ID" value="KAH3724493.1"/>
    <property type="molecule type" value="Genomic_DNA"/>
</dbReference>